<name>A0ABR9XER9_9SPHI</name>
<sequence length="371" mass="39615">MESKKRNSTRMVLNPRVITAVISAVALILMATVCILSCSKPDSAEKAVAVKGPNLKVNGAQLLPGGRAYFTSAIGHFQTSTSQTTWVRVVNYTFVAATGTVTADLSIWSSANQYGKTLITSHSCTVDGTAKNCSQYSPTGWIVGTSTNPVVHWSGTYTYNSTTGALHVDWPTVGSGAWEDWTVSDYPGKAISMLTYVSSSGTYGITNGYGFGSSKPFTYYYSINSVPRTDISGHTVNCSWDGLASVYTVAGSPQTEQFSLATGFGGNAIHYKGGQSPDACSSGCSVPSTGKTGIIYHLTGLNNSRQMAFNHHCACLPTLAQYPCYDGTIHPYAMMQVIDDNGVMQGLVGIHEQDQPGSVGFSYSINYWLYP</sequence>
<proteinExistence type="predicted"/>
<evidence type="ECO:0000313" key="1">
    <source>
        <dbReference type="EMBL" id="MBE9665494.1"/>
    </source>
</evidence>
<protein>
    <recommendedName>
        <fullName evidence="3">DUF4185 domain-containing protein</fullName>
    </recommendedName>
</protein>
<evidence type="ECO:0008006" key="3">
    <source>
        <dbReference type="Google" id="ProtNLM"/>
    </source>
</evidence>
<gene>
    <name evidence="1" type="ORF">IRJ18_03915</name>
</gene>
<organism evidence="1 2">
    <name type="scientific">Mucilaginibacter boryungensis</name>
    <dbReference type="NCBI Taxonomy" id="768480"/>
    <lineage>
        <taxon>Bacteria</taxon>
        <taxon>Pseudomonadati</taxon>
        <taxon>Bacteroidota</taxon>
        <taxon>Sphingobacteriia</taxon>
        <taxon>Sphingobacteriales</taxon>
        <taxon>Sphingobacteriaceae</taxon>
        <taxon>Mucilaginibacter</taxon>
    </lineage>
</organism>
<reference evidence="1 2" key="1">
    <citation type="submission" date="2020-10" db="EMBL/GenBank/DDBJ databases">
        <title>Mucilaginibacter mali sp. nov., isolated from rhizosphere soil of apple orchard.</title>
        <authorList>
            <person name="Lee J.-S."/>
            <person name="Kim H.S."/>
            <person name="Kim J.-S."/>
        </authorList>
    </citation>
    <scope>NUCLEOTIDE SEQUENCE [LARGE SCALE GENOMIC DNA]</scope>
    <source>
        <strain evidence="1 2">KCTC 23157</strain>
    </source>
</reference>
<dbReference type="EMBL" id="JADFFM010000001">
    <property type="protein sequence ID" value="MBE9665494.1"/>
    <property type="molecule type" value="Genomic_DNA"/>
</dbReference>
<evidence type="ECO:0000313" key="2">
    <source>
        <dbReference type="Proteomes" id="UP000632774"/>
    </source>
</evidence>
<dbReference type="RefSeq" id="WP_194104899.1">
    <property type="nucleotide sequence ID" value="NZ_JADFFM010000001.1"/>
</dbReference>
<keyword evidence="2" id="KW-1185">Reference proteome</keyword>
<comment type="caution">
    <text evidence="1">The sequence shown here is derived from an EMBL/GenBank/DDBJ whole genome shotgun (WGS) entry which is preliminary data.</text>
</comment>
<dbReference type="Proteomes" id="UP000632774">
    <property type="component" value="Unassembled WGS sequence"/>
</dbReference>
<accession>A0ABR9XER9</accession>